<evidence type="ECO:0000313" key="1">
    <source>
        <dbReference type="EMBL" id="HIK00966.1"/>
    </source>
</evidence>
<protein>
    <submittedName>
        <fullName evidence="1">Uncharacterized protein</fullName>
    </submittedName>
</protein>
<comment type="caution">
    <text evidence="1">The sequence shown here is derived from an EMBL/GenBank/DDBJ whole genome shotgun (WGS) entry which is preliminary data.</text>
</comment>
<dbReference type="Proteomes" id="UP000646946">
    <property type="component" value="Unassembled WGS sequence"/>
</dbReference>
<gene>
    <name evidence="1" type="ORF">H1016_05540</name>
</gene>
<proteinExistence type="predicted"/>
<dbReference type="AlphaFoldDB" id="A0A832XIM5"/>
<accession>A0A832XIM5</accession>
<organism evidence="1 2">
    <name type="scientific">Candidatus Naiadarchaeum limnaeum</name>
    <dbReference type="NCBI Taxonomy" id="2756139"/>
    <lineage>
        <taxon>Archaea</taxon>
        <taxon>Candidatus Undinarchaeota</taxon>
        <taxon>Candidatus Undinarchaeia</taxon>
        <taxon>Candidatus Naiadarchaeales</taxon>
        <taxon>Candidatus Naiadarchaeaceae</taxon>
        <taxon>Candidatus Naiadarchaeum</taxon>
    </lineage>
</organism>
<keyword evidence="2" id="KW-1185">Reference proteome</keyword>
<dbReference type="EMBL" id="DVAB01000050">
    <property type="protein sequence ID" value="HIK00966.1"/>
    <property type="molecule type" value="Genomic_DNA"/>
</dbReference>
<sequence length="102" mass="11669">MGIGERERQLREMKRITIRGCDKCKNFDNAAETQKRLATIRDFYDKLHSAGIFRGSRTDWIIKYNELIQLCESCTLKGRDGALCSGSTYAIELRNSLGEGIY</sequence>
<reference evidence="1 2" key="1">
    <citation type="journal article" name="Nat. Commun.">
        <title>Undinarchaeota illuminate DPANN phylogeny and the impact of gene transfer on archaeal evolution.</title>
        <authorList>
            <person name="Dombrowski N."/>
            <person name="Williams T.A."/>
            <person name="Sun J."/>
            <person name="Woodcroft B.J."/>
            <person name="Lee J.H."/>
            <person name="Minh B.Q."/>
            <person name="Rinke C."/>
            <person name="Spang A."/>
        </authorList>
    </citation>
    <scope>NUCLEOTIDE SEQUENCE [LARGE SCALE GENOMIC DNA]</scope>
    <source>
        <strain evidence="1">MAG_bin1129</strain>
    </source>
</reference>
<name>A0A832XIM5_9ARCH</name>
<evidence type="ECO:0000313" key="2">
    <source>
        <dbReference type="Proteomes" id="UP000646946"/>
    </source>
</evidence>